<dbReference type="EMBL" id="JPKZ01001901">
    <property type="protein sequence ID" value="KHN79492.1"/>
    <property type="molecule type" value="Genomic_DNA"/>
</dbReference>
<feature type="non-terminal residue" evidence="1">
    <location>
        <position position="1"/>
    </location>
</feature>
<comment type="caution">
    <text evidence="1">The sequence shown here is derived from an EMBL/GenBank/DDBJ whole genome shotgun (WGS) entry which is preliminary data.</text>
</comment>
<evidence type="ECO:0000313" key="2">
    <source>
        <dbReference type="Proteomes" id="UP000031036"/>
    </source>
</evidence>
<gene>
    <name evidence="1" type="ORF">Tcan_07993</name>
</gene>
<evidence type="ECO:0000313" key="1">
    <source>
        <dbReference type="EMBL" id="KHN79492.1"/>
    </source>
</evidence>
<reference evidence="1 2" key="1">
    <citation type="submission" date="2014-11" db="EMBL/GenBank/DDBJ databases">
        <title>Genetic blueprint of the zoonotic pathogen Toxocara canis.</title>
        <authorList>
            <person name="Zhu X.-Q."/>
            <person name="Korhonen P.K."/>
            <person name="Cai H."/>
            <person name="Young N.D."/>
            <person name="Nejsum P."/>
            <person name="von Samson-Himmelstjerna G."/>
            <person name="Boag P.R."/>
            <person name="Tan P."/>
            <person name="Li Q."/>
            <person name="Min J."/>
            <person name="Yang Y."/>
            <person name="Wang X."/>
            <person name="Fang X."/>
            <person name="Hall R.S."/>
            <person name="Hofmann A."/>
            <person name="Sternberg P.W."/>
            <person name="Jex A.R."/>
            <person name="Gasser R.B."/>
        </authorList>
    </citation>
    <scope>NUCLEOTIDE SEQUENCE [LARGE SCALE GENOMIC DNA]</scope>
    <source>
        <strain evidence="1">PN_DK_2014</strain>
    </source>
</reference>
<sequence>AWNIFETSRYIECVKRTVRGKTNNKTNDAGTLNSVCQILLALIGSESKKVIKKKITNLHSGGNNYKCNKCQKKPELLSWNLAHNLKITQADQKIKKKRNFDAALIPAELTNNLSY</sequence>
<dbReference type="AlphaFoldDB" id="A0A0B2VDK0"/>
<name>A0A0B2VDK0_TOXCA</name>
<proteinExistence type="predicted"/>
<keyword evidence="2" id="KW-1185">Reference proteome</keyword>
<accession>A0A0B2VDK0</accession>
<protein>
    <submittedName>
        <fullName evidence="1">Uncharacterized protein</fullName>
    </submittedName>
</protein>
<dbReference type="Proteomes" id="UP000031036">
    <property type="component" value="Unassembled WGS sequence"/>
</dbReference>
<organism evidence="1 2">
    <name type="scientific">Toxocara canis</name>
    <name type="common">Canine roundworm</name>
    <dbReference type="NCBI Taxonomy" id="6265"/>
    <lineage>
        <taxon>Eukaryota</taxon>
        <taxon>Metazoa</taxon>
        <taxon>Ecdysozoa</taxon>
        <taxon>Nematoda</taxon>
        <taxon>Chromadorea</taxon>
        <taxon>Rhabditida</taxon>
        <taxon>Spirurina</taxon>
        <taxon>Ascaridomorpha</taxon>
        <taxon>Ascaridoidea</taxon>
        <taxon>Toxocaridae</taxon>
        <taxon>Toxocara</taxon>
    </lineage>
</organism>